<reference evidence="9" key="1">
    <citation type="submission" date="2020-11" db="EMBL/GenBank/DDBJ databases">
        <title>Genome seq and assembly of Planobacterium sp.</title>
        <authorList>
            <person name="Chhetri G."/>
        </authorList>
    </citation>
    <scope>NUCLEOTIDE SEQUENCE</scope>
    <source>
        <strain evidence="9">GCR5</strain>
    </source>
</reference>
<proteinExistence type="inferred from homology"/>
<dbReference type="Proteomes" id="UP000694480">
    <property type="component" value="Unassembled WGS sequence"/>
</dbReference>
<dbReference type="HAMAP" id="MF_02060">
    <property type="entry name" value="tRNA_methyltr_TrmH"/>
    <property type="match status" value="1"/>
</dbReference>
<keyword evidence="3 7" id="KW-0808">Transferase</keyword>
<evidence type="ECO:0000256" key="5">
    <source>
        <dbReference type="ARBA" id="ARBA00022694"/>
    </source>
</evidence>
<evidence type="ECO:0000256" key="4">
    <source>
        <dbReference type="ARBA" id="ARBA00022691"/>
    </source>
</evidence>
<dbReference type="AlphaFoldDB" id="A0A930YVG8"/>
<dbReference type="InterPro" id="IPR029028">
    <property type="entry name" value="Alpha/beta_knot_MTases"/>
</dbReference>
<gene>
    <name evidence="7" type="primary">trmH</name>
    <name evidence="9" type="ORF">IC612_04695</name>
</gene>
<dbReference type="EC" id="2.1.1.34" evidence="7"/>
<dbReference type="InterPro" id="IPR033671">
    <property type="entry name" value="TrmH"/>
</dbReference>
<dbReference type="PANTHER" id="PTHR43453">
    <property type="entry name" value="RRNA METHYLASE-LIKE"/>
    <property type="match status" value="1"/>
</dbReference>
<keyword evidence="6 7" id="KW-0694">RNA-binding</keyword>
<evidence type="ECO:0000256" key="1">
    <source>
        <dbReference type="ARBA" id="ARBA00022555"/>
    </source>
</evidence>
<dbReference type="InterPro" id="IPR029026">
    <property type="entry name" value="tRNA_m1G_MTases_N"/>
</dbReference>
<dbReference type="Gene3D" id="3.40.1280.10">
    <property type="match status" value="1"/>
</dbReference>
<evidence type="ECO:0000256" key="6">
    <source>
        <dbReference type="ARBA" id="ARBA00022884"/>
    </source>
</evidence>
<keyword evidence="10" id="KW-1185">Reference proteome</keyword>
<protein>
    <recommendedName>
        <fullName evidence="7">tRNA (guanosine(18)-2'-O)-methyltransferase</fullName>
        <ecNumber evidence="7">2.1.1.34</ecNumber>
    </recommendedName>
    <alternativeName>
        <fullName evidence="7">tRNA [Gm18] methyltransferase</fullName>
    </alternativeName>
</protein>
<dbReference type="RefSeq" id="WP_194739055.1">
    <property type="nucleotide sequence ID" value="NZ_JADKYY010000004.1"/>
</dbReference>
<comment type="function">
    <text evidence="7">Catalyzes the 2'-O methylation of guanosine at position 18 in tRNA.</text>
</comment>
<feature type="domain" description="tRNA/rRNA methyltransferase SpoU type" evidence="8">
    <location>
        <begin position="37"/>
        <end position="173"/>
    </location>
</feature>
<comment type="similarity">
    <text evidence="7">Belongs to the class IV-like SAM-binding methyltransferase superfamily. RNA methyltransferase TrmH family.</text>
</comment>
<dbReference type="InterPro" id="IPR001537">
    <property type="entry name" value="SpoU_MeTrfase"/>
</dbReference>
<comment type="caution">
    <text evidence="9">The sequence shown here is derived from an EMBL/GenBank/DDBJ whole genome shotgun (WGS) entry which is preliminary data.</text>
</comment>
<dbReference type="GO" id="GO:0002938">
    <property type="term" value="P:tRNA guanine ribose methylation"/>
    <property type="evidence" value="ECO:0007669"/>
    <property type="project" value="UniProtKB-UniRule"/>
</dbReference>
<dbReference type="CDD" id="cd18092">
    <property type="entry name" value="SpoU-like_TrmH"/>
    <property type="match status" value="1"/>
</dbReference>
<keyword evidence="1 7" id="KW-0820">tRNA-binding</keyword>
<evidence type="ECO:0000313" key="10">
    <source>
        <dbReference type="Proteomes" id="UP000694480"/>
    </source>
</evidence>
<evidence type="ECO:0000259" key="8">
    <source>
        <dbReference type="Pfam" id="PF00588"/>
    </source>
</evidence>
<dbReference type="Pfam" id="PF00588">
    <property type="entry name" value="SpoU_methylase"/>
    <property type="match status" value="1"/>
</dbReference>
<evidence type="ECO:0000256" key="2">
    <source>
        <dbReference type="ARBA" id="ARBA00022603"/>
    </source>
</evidence>
<accession>A0A930YVG8</accession>
<dbReference type="SUPFAM" id="SSF75217">
    <property type="entry name" value="alpha/beta knot"/>
    <property type="match status" value="1"/>
</dbReference>
<dbReference type="GO" id="GO:0000049">
    <property type="term" value="F:tRNA binding"/>
    <property type="evidence" value="ECO:0007669"/>
    <property type="project" value="UniProtKB-UniRule"/>
</dbReference>
<evidence type="ECO:0000256" key="3">
    <source>
        <dbReference type="ARBA" id="ARBA00022679"/>
    </source>
</evidence>
<organism evidence="9 10">
    <name type="scientific">Planobacterium oryzisoli</name>
    <dbReference type="NCBI Taxonomy" id="2771435"/>
    <lineage>
        <taxon>Bacteria</taxon>
        <taxon>Pseudomonadati</taxon>
        <taxon>Bacteroidota</taxon>
        <taxon>Flavobacteriia</taxon>
        <taxon>Flavobacteriales</taxon>
        <taxon>Weeksellaceae</taxon>
        <taxon>Chryseobacterium group</taxon>
        <taxon>Chryseobacterium</taxon>
    </lineage>
</organism>
<evidence type="ECO:0000313" key="9">
    <source>
        <dbReference type="EMBL" id="MBF5027094.1"/>
    </source>
</evidence>
<dbReference type="EMBL" id="JADKYY010000004">
    <property type="protein sequence ID" value="MBF5027094.1"/>
    <property type="molecule type" value="Genomic_DNA"/>
</dbReference>
<dbReference type="GO" id="GO:0141100">
    <property type="term" value="F:tRNA (guanine(18)-2'-O)-methyltransferase activity"/>
    <property type="evidence" value="ECO:0007669"/>
    <property type="project" value="UniProtKB-UniRule"/>
</dbReference>
<comment type="catalytic activity">
    <reaction evidence="7">
        <text>guanosine(18) in tRNA + S-adenosyl-L-methionine = 2'-O-methylguanosine(18) in tRNA + S-adenosyl-L-homocysteine + H(+)</text>
        <dbReference type="Rhea" id="RHEA:20077"/>
        <dbReference type="Rhea" id="RHEA-COMP:10190"/>
        <dbReference type="Rhea" id="RHEA-COMP:10192"/>
        <dbReference type="ChEBI" id="CHEBI:15378"/>
        <dbReference type="ChEBI" id="CHEBI:57856"/>
        <dbReference type="ChEBI" id="CHEBI:59789"/>
        <dbReference type="ChEBI" id="CHEBI:74269"/>
        <dbReference type="ChEBI" id="CHEBI:74445"/>
        <dbReference type="EC" id="2.1.1.34"/>
    </reaction>
</comment>
<comment type="caution">
    <text evidence="7">Lacks conserved residue(s) required for the propagation of feature annotation.</text>
</comment>
<name>A0A930YVG8_9FLAO</name>
<feature type="binding site" evidence="7">
    <location>
        <position position="153"/>
    </location>
    <ligand>
        <name>S-adenosyl-L-methionine</name>
        <dbReference type="ChEBI" id="CHEBI:59789"/>
    </ligand>
</feature>
<keyword evidence="2 7" id="KW-0489">Methyltransferase</keyword>
<keyword evidence="4 7" id="KW-0949">S-adenosyl-L-methionine</keyword>
<sequence length="220" mass="24913">MNHLEETFSYLSTFLTPKRLQTILEHAEKSTDYVLPVLEDVYQFRNAAAVVRSAEACGIHRVLSLENRNVFDPNLTVTKGAETWVEVERIGQELDPVETLKKKGYQILAISPERDALDLPDMQVTGPMALFFGTEKEGVSQKILDAADLTVKIPMYGLTRSFNVSVAAGICFYQLREKLRHSELPYLLSEEKKLELKIRWAKNSIPSGEAILRAYAENNH</sequence>
<dbReference type="PANTHER" id="PTHR43453:SF1">
    <property type="entry name" value="TRNA_RRNA METHYLTRANSFERASE SPOU TYPE DOMAIN-CONTAINING PROTEIN"/>
    <property type="match status" value="1"/>
</dbReference>
<keyword evidence="5 7" id="KW-0819">tRNA processing</keyword>
<evidence type="ECO:0000256" key="7">
    <source>
        <dbReference type="HAMAP-Rule" id="MF_02060"/>
    </source>
</evidence>